<feature type="transmembrane region" description="Helical" evidence="6">
    <location>
        <begin position="286"/>
        <end position="307"/>
    </location>
</feature>
<protein>
    <submittedName>
        <fullName evidence="7">Rod shape-determining protein RodA</fullName>
    </submittedName>
</protein>
<accession>A0A7X3JZ06</accession>
<dbReference type="InterPro" id="IPR001182">
    <property type="entry name" value="FtsW/RodA"/>
</dbReference>
<dbReference type="Pfam" id="PF01098">
    <property type="entry name" value="FTSW_RODA_SPOVE"/>
    <property type="match status" value="1"/>
</dbReference>
<keyword evidence="4 6" id="KW-1133">Transmembrane helix</keyword>
<dbReference type="PROSITE" id="PS00428">
    <property type="entry name" value="FTSW_RODA_SPOVE"/>
    <property type="match status" value="1"/>
</dbReference>
<dbReference type="GO" id="GO:0051301">
    <property type="term" value="P:cell division"/>
    <property type="evidence" value="ECO:0007669"/>
    <property type="project" value="InterPro"/>
</dbReference>
<dbReference type="GO" id="GO:0032153">
    <property type="term" value="C:cell division site"/>
    <property type="evidence" value="ECO:0007669"/>
    <property type="project" value="TreeGrafter"/>
</dbReference>
<reference evidence="7 8" key="1">
    <citation type="journal article" date="2019" name="Microorganisms">
        <title>Paenibacillus lutrae sp. nov., A Chitinolytic Species Isolated from A River Otter in Castril Natural Park, Granada, Spain.</title>
        <authorList>
            <person name="Rodriguez M."/>
            <person name="Reina J.C."/>
            <person name="Bejar V."/>
            <person name="Llamas I."/>
        </authorList>
    </citation>
    <scope>NUCLEOTIDE SEQUENCE [LARGE SCALE GENOMIC DNA]</scope>
    <source>
        <strain evidence="7 8">N10</strain>
    </source>
</reference>
<feature type="transmembrane region" description="Helical" evidence="6">
    <location>
        <begin position="133"/>
        <end position="152"/>
    </location>
</feature>
<feature type="transmembrane region" description="Helical" evidence="6">
    <location>
        <begin position="45"/>
        <end position="62"/>
    </location>
</feature>
<evidence type="ECO:0000256" key="4">
    <source>
        <dbReference type="ARBA" id="ARBA00022989"/>
    </source>
</evidence>
<comment type="subcellular location">
    <subcellularLocation>
        <location evidence="1">Membrane</location>
        <topology evidence="1">Multi-pass membrane protein</topology>
    </subcellularLocation>
</comment>
<feature type="transmembrane region" description="Helical" evidence="6">
    <location>
        <begin position="106"/>
        <end position="124"/>
    </location>
</feature>
<dbReference type="GO" id="GO:0005886">
    <property type="term" value="C:plasma membrane"/>
    <property type="evidence" value="ECO:0007669"/>
    <property type="project" value="TreeGrafter"/>
</dbReference>
<sequence length="383" mass="43276">MLAKLKKLDYTIILILLVFMVISSLLVHSADVSDPLINIPLNKQIIIYVMALIALVASSFFDYRILVRFSLYPYLITIVLLIYVWRKKEEINGSSGWIKITEDFSFQPAELMKLVLIIALAAWLHKKQGEDLLLIRDVIPMGLITLLPFGLVFVQPDLGNAVILFGILIGMYWIGNMKYSHALFALVVIGGAFIVGIYFYSMYPWLFKHYLGEYVGFKEHWFSRVDTFLFPERASYNERYQVENSLRAIGSGGLGGEGYLSGSSIHSNFIPYAYSDAIFVVVGEEFGFRGAAVMLMLYFFLIYRMILIAIQSRNRSGSYIIVGVVAMYVFQIFENVGMLIGLMPLTGITLPFVSYGGTSLLINMLCIGMVLSVKIYDEEGIKE</sequence>
<evidence type="ECO:0000313" key="8">
    <source>
        <dbReference type="Proteomes" id="UP000490800"/>
    </source>
</evidence>
<gene>
    <name evidence="7" type="ORF">EDM21_09055</name>
</gene>
<keyword evidence="5 6" id="KW-0472">Membrane</keyword>
<feature type="transmembrane region" description="Helical" evidence="6">
    <location>
        <begin position="182"/>
        <end position="201"/>
    </location>
</feature>
<evidence type="ECO:0000313" key="7">
    <source>
        <dbReference type="EMBL" id="MVO99678.1"/>
    </source>
</evidence>
<evidence type="ECO:0000256" key="2">
    <source>
        <dbReference type="ARBA" id="ARBA00022692"/>
    </source>
</evidence>
<feature type="transmembrane region" description="Helical" evidence="6">
    <location>
        <begin position="69"/>
        <end position="86"/>
    </location>
</feature>
<dbReference type="EMBL" id="RHLK01000003">
    <property type="protein sequence ID" value="MVO99678.1"/>
    <property type="molecule type" value="Genomic_DNA"/>
</dbReference>
<dbReference type="PANTHER" id="PTHR30474:SF1">
    <property type="entry name" value="PEPTIDOGLYCAN GLYCOSYLTRANSFERASE MRDB"/>
    <property type="match status" value="1"/>
</dbReference>
<feature type="transmembrane region" description="Helical" evidence="6">
    <location>
        <begin position="352"/>
        <end position="373"/>
    </location>
</feature>
<dbReference type="InterPro" id="IPR018365">
    <property type="entry name" value="Cell_cycle_FtsW-rel_CS"/>
</dbReference>
<evidence type="ECO:0000256" key="6">
    <source>
        <dbReference type="SAM" id="Phobius"/>
    </source>
</evidence>
<dbReference type="PANTHER" id="PTHR30474">
    <property type="entry name" value="CELL CYCLE PROTEIN"/>
    <property type="match status" value="1"/>
</dbReference>
<dbReference type="RefSeq" id="WP_157334767.1">
    <property type="nucleotide sequence ID" value="NZ_RHLK01000003.1"/>
</dbReference>
<comment type="caution">
    <text evidence="7">The sequence shown here is derived from an EMBL/GenBank/DDBJ whole genome shotgun (WGS) entry which is preliminary data.</text>
</comment>
<dbReference type="GO" id="GO:0015648">
    <property type="term" value="F:lipid-linked peptidoglycan transporter activity"/>
    <property type="evidence" value="ECO:0007669"/>
    <property type="project" value="TreeGrafter"/>
</dbReference>
<keyword evidence="3" id="KW-0133">Cell shape</keyword>
<name>A0A7X3JZ06_9BACL</name>
<dbReference type="OrthoDB" id="9812661at2"/>
<keyword evidence="8" id="KW-1185">Reference proteome</keyword>
<feature type="transmembrane region" description="Helical" evidence="6">
    <location>
        <begin position="319"/>
        <end position="340"/>
    </location>
</feature>
<evidence type="ECO:0000256" key="3">
    <source>
        <dbReference type="ARBA" id="ARBA00022960"/>
    </source>
</evidence>
<proteinExistence type="predicted"/>
<evidence type="ECO:0000256" key="5">
    <source>
        <dbReference type="ARBA" id="ARBA00023136"/>
    </source>
</evidence>
<organism evidence="7 8">
    <name type="scientific">Paenibacillus lutrae</name>
    <dbReference type="NCBI Taxonomy" id="2078573"/>
    <lineage>
        <taxon>Bacteria</taxon>
        <taxon>Bacillati</taxon>
        <taxon>Bacillota</taxon>
        <taxon>Bacilli</taxon>
        <taxon>Bacillales</taxon>
        <taxon>Paenibacillaceae</taxon>
        <taxon>Paenibacillus</taxon>
    </lineage>
</organism>
<dbReference type="GO" id="GO:0008360">
    <property type="term" value="P:regulation of cell shape"/>
    <property type="evidence" value="ECO:0007669"/>
    <property type="project" value="UniProtKB-KW"/>
</dbReference>
<dbReference type="Proteomes" id="UP000490800">
    <property type="component" value="Unassembled WGS sequence"/>
</dbReference>
<evidence type="ECO:0000256" key="1">
    <source>
        <dbReference type="ARBA" id="ARBA00004141"/>
    </source>
</evidence>
<dbReference type="AlphaFoldDB" id="A0A7X3JZ06"/>
<feature type="transmembrane region" description="Helical" evidence="6">
    <location>
        <begin position="158"/>
        <end position="175"/>
    </location>
</feature>
<keyword evidence="2 6" id="KW-0812">Transmembrane</keyword>